<dbReference type="EMBL" id="CAJVQB010068664">
    <property type="protein sequence ID" value="CAG8842333.1"/>
    <property type="molecule type" value="Genomic_DNA"/>
</dbReference>
<organism evidence="1 2">
    <name type="scientific">Gigaspora margarita</name>
    <dbReference type="NCBI Taxonomy" id="4874"/>
    <lineage>
        <taxon>Eukaryota</taxon>
        <taxon>Fungi</taxon>
        <taxon>Fungi incertae sedis</taxon>
        <taxon>Mucoromycota</taxon>
        <taxon>Glomeromycotina</taxon>
        <taxon>Glomeromycetes</taxon>
        <taxon>Diversisporales</taxon>
        <taxon>Gigasporaceae</taxon>
        <taxon>Gigaspora</taxon>
    </lineage>
</organism>
<gene>
    <name evidence="1" type="ORF">GMARGA_LOCUS35926</name>
</gene>
<accession>A0ABN7WX00</accession>
<evidence type="ECO:0000313" key="1">
    <source>
        <dbReference type="EMBL" id="CAG8842333.1"/>
    </source>
</evidence>
<keyword evidence="2" id="KW-1185">Reference proteome</keyword>
<name>A0ABN7WX00_GIGMA</name>
<proteinExistence type="predicted"/>
<protein>
    <submittedName>
        <fullName evidence="1">15408_t:CDS:1</fullName>
    </submittedName>
</protein>
<reference evidence="1 2" key="1">
    <citation type="submission" date="2021-06" db="EMBL/GenBank/DDBJ databases">
        <authorList>
            <person name="Kallberg Y."/>
            <person name="Tangrot J."/>
            <person name="Rosling A."/>
        </authorList>
    </citation>
    <scope>NUCLEOTIDE SEQUENCE [LARGE SCALE GENOMIC DNA]</scope>
    <source>
        <strain evidence="1 2">120-4 pot B 10/14</strain>
    </source>
</reference>
<dbReference type="Proteomes" id="UP000789901">
    <property type="component" value="Unassembled WGS sequence"/>
</dbReference>
<sequence>EAVSVIKRTSVSLIRQCNDFKFATTNDQNIAIITISTITETFIP</sequence>
<evidence type="ECO:0000313" key="2">
    <source>
        <dbReference type="Proteomes" id="UP000789901"/>
    </source>
</evidence>
<comment type="caution">
    <text evidence="1">The sequence shown here is derived from an EMBL/GenBank/DDBJ whole genome shotgun (WGS) entry which is preliminary data.</text>
</comment>
<feature type="non-terminal residue" evidence="1">
    <location>
        <position position="1"/>
    </location>
</feature>